<keyword evidence="3" id="KW-1185">Reference proteome</keyword>
<protein>
    <submittedName>
        <fullName evidence="2">Uncharacterized protein</fullName>
    </submittedName>
</protein>
<dbReference type="Gene3D" id="3.40.605.10">
    <property type="entry name" value="Aldehyde Dehydrogenase, Chain A, domain 1"/>
    <property type="match status" value="1"/>
</dbReference>
<dbReference type="EMBL" id="JAUYVI010000002">
    <property type="protein sequence ID" value="MDQ7247548.1"/>
    <property type="molecule type" value="Genomic_DNA"/>
</dbReference>
<proteinExistence type="predicted"/>
<comment type="caution">
    <text evidence="2">The sequence shown here is derived from an EMBL/GenBank/DDBJ whole genome shotgun (WGS) entry which is preliminary data.</text>
</comment>
<reference evidence="3" key="1">
    <citation type="submission" date="2023-08" db="EMBL/GenBank/DDBJ databases">
        <title>Rhodospirillaceae gen. nov., a novel taxon isolated from the Yangtze River Yuezi River estuary sludge.</title>
        <authorList>
            <person name="Ruan L."/>
        </authorList>
    </citation>
    <scope>NUCLEOTIDE SEQUENCE [LARGE SCALE GENOMIC DNA]</scope>
    <source>
        <strain evidence="3">R-7</strain>
    </source>
</reference>
<organism evidence="2 3">
    <name type="scientific">Dongia sedimenti</name>
    <dbReference type="NCBI Taxonomy" id="3064282"/>
    <lineage>
        <taxon>Bacteria</taxon>
        <taxon>Pseudomonadati</taxon>
        <taxon>Pseudomonadota</taxon>
        <taxon>Alphaproteobacteria</taxon>
        <taxon>Rhodospirillales</taxon>
        <taxon>Dongiaceae</taxon>
        <taxon>Dongia</taxon>
    </lineage>
</organism>
<dbReference type="RefSeq" id="WP_379954952.1">
    <property type="nucleotide sequence ID" value="NZ_JAUYVI010000002.1"/>
</dbReference>
<dbReference type="Proteomes" id="UP001230156">
    <property type="component" value="Unassembled WGS sequence"/>
</dbReference>
<gene>
    <name evidence="2" type="ORF">Q8A70_07710</name>
</gene>
<keyword evidence="1" id="KW-0560">Oxidoreductase</keyword>
<dbReference type="InterPro" id="IPR016162">
    <property type="entry name" value="Ald_DH_N"/>
</dbReference>
<dbReference type="SUPFAM" id="SSF53720">
    <property type="entry name" value="ALDH-like"/>
    <property type="match status" value="1"/>
</dbReference>
<accession>A0ABU0YIL9</accession>
<name>A0ABU0YIL9_9PROT</name>
<evidence type="ECO:0000313" key="3">
    <source>
        <dbReference type="Proteomes" id="UP001230156"/>
    </source>
</evidence>
<evidence type="ECO:0000313" key="2">
    <source>
        <dbReference type="EMBL" id="MDQ7247548.1"/>
    </source>
</evidence>
<dbReference type="InterPro" id="IPR016161">
    <property type="entry name" value="Ald_DH/histidinol_DH"/>
</dbReference>
<evidence type="ECO:0000256" key="1">
    <source>
        <dbReference type="ARBA" id="ARBA00023002"/>
    </source>
</evidence>
<sequence length="180" mass="18008">MNTIVAELLAGEGREAGQAEIILEAATWAAAALAKLRQEDIAAILRAVAAPPVTDSAAAIVSTATAALTQRSAIVIALHPGTPIALVEAARAIAAAAEQAGAPACTLQVIEGASPALTDRLMKPAKVNTILDTHSKGGGDVKWIHLAVAADPGAAAGRLPPVLGREAPMSLGKLQEGAGR</sequence>